<comment type="caution">
    <text evidence="1">The sequence shown here is derived from an EMBL/GenBank/DDBJ whole genome shotgun (WGS) entry which is preliminary data.</text>
</comment>
<dbReference type="Proteomes" id="UP000814033">
    <property type="component" value="Unassembled WGS sequence"/>
</dbReference>
<accession>A0ACB8S667</accession>
<keyword evidence="2" id="KW-1185">Reference proteome</keyword>
<organism evidence="1 2">
    <name type="scientific">Auriscalpium vulgare</name>
    <dbReference type="NCBI Taxonomy" id="40419"/>
    <lineage>
        <taxon>Eukaryota</taxon>
        <taxon>Fungi</taxon>
        <taxon>Dikarya</taxon>
        <taxon>Basidiomycota</taxon>
        <taxon>Agaricomycotina</taxon>
        <taxon>Agaricomycetes</taxon>
        <taxon>Russulales</taxon>
        <taxon>Auriscalpiaceae</taxon>
        <taxon>Auriscalpium</taxon>
    </lineage>
</organism>
<dbReference type="EMBL" id="MU275852">
    <property type="protein sequence ID" value="KAI0051391.1"/>
    <property type="molecule type" value="Genomic_DNA"/>
</dbReference>
<gene>
    <name evidence="1" type="ORF">FA95DRAFT_1554463</name>
</gene>
<protein>
    <submittedName>
        <fullName evidence="1">Uncharacterized protein</fullName>
    </submittedName>
</protein>
<sequence>MPGPSGAPPYPVYAQGITFAQPAVDELRPQKRPRARPSSSSSSLTDVRRPSRDSLEPPTASSSAGEKKGKVKLPLSCGECRRLKLKCDRVFPCQSCVKRGCAEICPDGSLISGKGSRFILANTEQLHDKIVTMSERIRVLEEALNQAHISSSSSSQPHALLAPDLLSLKSSIELYGSAHSALSSADSSTRDSSDGPPTRPSTSSHTVQWSDEAASDSTDLSLSVNVLAQPLYPTARAPVPPSVPQDLAHLSACFPLPWTTPTGHADTRARIRDFLPPREEAHALCAEAQESAMWQHNPDPSESFLADLVEHAYTAPVEALSPHRLATVFMILAIGGTVDLRPGASTDAELYYHLARVAMCDYPLAGDANADSVTALVFMLWYLLVFNDRKGSVTMAWEIMGVAARTAQSTCIETALGGSFRRTRSSGAAPCSGSLSA</sequence>
<reference evidence="1" key="2">
    <citation type="journal article" date="2022" name="New Phytol.">
        <title>Evolutionary transition to the ectomycorrhizal habit in the genomes of a hyperdiverse lineage of mushroom-forming fungi.</title>
        <authorList>
            <person name="Looney B."/>
            <person name="Miyauchi S."/>
            <person name="Morin E."/>
            <person name="Drula E."/>
            <person name="Courty P.E."/>
            <person name="Kohler A."/>
            <person name="Kuo A."/>
            <person name="LaButti K."/>
            <person name="Pangilinan J."/>
            <person name="Lipzen A."/>
            <person name="Riley R."/>
            <person name="Andreopoulos W."/>
            <person name="He G."/>
            <person name="Johnson J."/>
            <person name="Nolan M."/>
            <person name="Tritt A."/>
            <person name="Barry K.W."/>
            <person name="Grigoriev I.V."/>
            <person name="Nagy L.G."/>
            <person name="Hibbett D."/>
            <person name="Henrissat B."/>
            <person name="Matheny P.B."/>
            <person name="Labbe J."/>
            <person name="Martin F.M."/>
        </authorList>
    </citation>
    <scope>NUCLEOTIDE SEQUENCE</scope>
    <source>
        <strain evidence="1">FP105234-sp</strain>
    </source>
</reference>
<evidence type="ECO:0000313" key="2">
    <source>
        <dbReference type="Proteomes" id="UP000814033"/>
    </source>
</evidence>
<evidence type="ECO:0000313" key="1">
    <source>
        <dbReference type="EMBL" id="KAI0051391.1"/>
    </source>
</evidence>
<name>A0ACB8S667_9AGAM</name>
<reference evidence="1" key="1">
    <citation type="submission" date="2021-02" db="EMBL/GenBank/DDBJ databases">
        <authorList>
            <consortium name="DOE Joint Genome Institute"/>
            <person name="Ahrendt S."/>
            <person name="Looney B.P."/>
            <person name="Miyauchi S."/>
            <person name="Morin E."/>
            <person name="Drula E."/>
            <person name="Courty P.E."/>
            <person name="Chicoki N."/>
            <person name="Fauchery L."/>
            <person name="Kohler A."/>
            <person name="Kuo A."/>
            <person name="Labutti K."/>
            <person name="Pangilinan J."/>
            <person name="Lipzen A."/>
            <person name="Riley R."/>
            <person name="Andreopoulos W."/>
            <person name="He G."/>
            <person name="Johnson J."/>
            <person name="Barry K.W."/>
            <person name="Grigoriev I.V."/>
            <person name="Nagy L."/>
            <person name="Hibbett D."/>
            <person name="Henrissat B."/>
            <person name="Matheny P.B."/>
            <person name="Labbe J."/>
            <person name="Martin F."/>
        </authorList>
    </citation>
    <scope>NUCLEOTIDE SEQUENCE</scope>
    <source>
        <strain evidence="1">FP105234-sp</strain>
    </source>
</reference>
<proteinExistence type="predicted"/>